<dbReference type="SUPFAM" id="SSF51395">
    <property type="entry name" value="FMN-linked oxidoreductases"/>
    <property type="match status" value="1"/>
</dbReference>
<dbReference type="InterPro" id="IPR051394">
    <property type="entry name" value="Glutamate_Synthase"/>
</dbReference>
<evidence type="ECO:0000259" key="1">
    <source>
        <dbReference type="Pfam" id="PF04898"/>
    </source>
</evidence>
<dbReference type="Pfam" id="PF04898">
    <property type="entry name" value="Glu_syn_central"/>
    <property type="match status" value="1"/>
</dbReference>
<dbReference type="Proteomes" id="UP000464658">
    <property type="component" value="Chromosome"/>
</dbReference>
<dbReference type="Gene3D" id="3.20.20.70">
    <property type="entry name" value="Aldolase class I"/>
    <property type="match status" value="1"/>
</dbReference>
<dbReference type="GO" id="GO:0015930">
    <property type="term" value="F:glutamate synthase activity"/>
    <property type="evidence" value="ECO:0007669"/>
    <property type="project" value="InterPro"/>
</dbReference>
<dbReference type="InterPro" id="IPR006982">
    <property type="entry name" value="Glu_synth_centr_N"/>
</dbReference>
<feature type="domain" description="Glutamate synthase central-N" evidence="1">
    <location>
        <begin position="2"/>
        <end position="66"/>
    </location>
</feature>
<proteinExistence type="predicted"/>
<evidence type="ECO:0000313" key="3">
    <source>
        <dbReference type="Proteomes" id="UP000464658"/>
    </source>
</evidence>
<name>A0A5S9M900_BACIA</name>
<dbReference type="InterPro" id="IPR013785">
    <property type="entry name" value="Aldolase_TIM"/>
</dbReference>
<dbReference type="EMBL" id="AP021906">
    <property type="protein sequence ID" value="BBP89987.1"/>
    <property type="molecule type" value="Genomic_DNA"/>
</dbReference>
<evidence type="ECO:0000313" key="2">
    <source>
        <dbReference type="EMBL" id="BBP89987.1"/>
    </source>
</evidence>
<dbReference type="PANTHER" id="PTHR43100:SF1">
    <property type="entry name" value="GLUTAMATE SYNTHASE [NADPH] SMALL CHAIN"/>
    <property type="match status" value="1"/>
</dbReference>
<protein>
    <recommendedName>
        <fullName evidence="1">Glutamate synthase central-N domain-containing protein</fullName>
    </recommendedName>
</protein>
<dbReference type="PANTHER" id="PTHR43100">
    <property type="entry name" value="GLUTAMATE SYNTHASE [NADPH] SMALL CHAIN"/>
    <property type="match status" value="1"/>
</dbReference>
<sequence>MIHPYLVYETYKQLIADEAISISFDEAVTKFGKSVTEGVVKVMSKVGISTVQSYRGAQIFEAVGISEDVIQAYFTGTASQLGGIDLDTIAHEAKTPP</sequence>
<dbReference type="AlphaFoldDB" id="A0A5S9M900"/>
<gene>
    <name evidence="2" type="ORF">BsIDN1_36050</name>
</gene>
<reference evidence="2 3" key="1">
    <citation type="submission" date="2019-12" db="EMBL/GenBank/DDBJ databases">
        <title>Full genome sequence of a Bacillus safensis strain isolated from commercially available natto in Indonesia.</title>
        <authorList>
            <person name="Yoshida M."/>
            <person name="Uomi M."/>
            <person name="Waturangi D."/>
            <person name="Ekaputri J.J."/>
            <person name="Setiamarga D.H.E."/>
        </authorList>
    </citation>
    <scope>NUCLEOTIDE SEQUENCE [LARGE SCALE GENOMIC DNA]</scope>
    <source>
        <strain evidence="2 3">IDN1</strain>
    </source>
</reference>
<organism evidence="2 3">
    <name type="scientific">Bacillus safensis</name>
    <dbReference type="NCBI Taxonomy" id="561879"/>
    <lineage>
        <taxon>Bacteria</taxon>
        <taxon>Bacillati</taxon>
        <taxon>Bacillota</taxon>
        <taxon>Bacilli</taxon>
        <taxon>Bacillales</taxon>
        <taxon>Bacillaceae</taxon>
        <taxon>Bacillus</taxon>
    </lineage>
</organism>
<accession>A0A5S9M900</accession>